<keyword evidence="3" id="KW-1185">Reference proteome</keyword>
<evidence type="ECO:0000256" key="1">
    <source>
        <dbReference type="SAM" id="MobiDB-lite"/>
    </source>
</evidence>
<dbReference type="EMBL" id="FCOL02000046">
    <property type="protein sequence ID" value="SAL78717.1"/>
    <property type="molecule type" value="Genomic_DNA"/>
</dbReference>
<organism evidence="2 3">
    <name type="scientific">Caballeronia terrestris</name>
    <dbReference type="NCBI Taxonomy" id="1226301"/>
    <lineage>
        <taxon>Bacteria</taxon>
        <taxon>Pseudomonadati</taxon>
        <taxon>Pseudomonadota</taxon>
        <taxon>Betaproteobacteria</taxon>
        <taxon>Burkholderiales</taxon>
        <taxon>Burkholderiaceae</taxon>
        <taxon>Caballeronia</taxon>
    </lineage>
</organism>
<dbReference type="Proteomes" id="UP000054925">
    <property type="component" value="Unassembled WGS sequence"/>
</dbReference>
<accession>A0A158KCA0</accession>
<sequence length="132" mass="14615">MRPTINRTLNTNFGHAHPPRYERRHIDGSTTAASQAHGNAGNPLSLPLSLRHRRALKFKPRVPRCLDQYAGSRSGEPAGDSAVTQRFSKLTAYPKTAGWKRLWFAITYSRTCIGFCPVICSTMSFVPANSLA</sequence>
<dbReference type="AlphaFoldDB" id="A0A158KCA0"/>
<feature type="region of interest" description="Disordered" evidence="1">
    <location>
        <begin position="1"/>
        <end position="21"/>
    </location>
</feature>
<evidence type="ECO:0000313" key="3">
    <source>
        <dbReference type="Proteomes" id="UP000054925"/>
    </source>
</evidence>
<feature type="compositionally biased region" description="Polar residues" evidence="1">
    <location>
        <begin position="1"/>
        <end position="13"/>
    </location>
</feature>
<evidence type="ECO:0000313" key="2">
    <source>
        <dbReference type="EMBL" id="SAL78717.1"/>
    </source>
</evidence>
<gene>
    <name evidence="2" type="ORF">AWB67_05312</name>
</gene>
<reference evidence="2" key="1">
    <citation type="submission" date="2016-01" db="EMBL/GenBank/DDBJ databases">
        <authorList>
            <person name="Peeters C."/>
        </authorList>
    </citation>
    <scope>NUCLEOTIDE SEQUENCE [LARGE SCALE GENOMIC DNA]</scope>
    <source>
        <strain evidence="2">LMG 22937</strain>
    </source>
</reference>
<protein>
    <submittedName>
        <fullName evidence="2">Uncharacterized protein</fullName>
    </submittedName>
</protein>
<comment type="caution">
    <text evidence="2">The sequence shown here is derived from an EMBL/GenBank/DDBJ whole genome shotgun (WGS) entry which is preliminary data.</text>
</comment>
<name>A0A158KCA0_9BURK</name>
<proteinExistence type="predicted"/>